<dbReference type="Pfam" id="PF01248">
    <property type="entry name" value="Ribosomal_L7Ae"/>
    <property type="match status" value="1"/>
</dbReference>
<dbReference type="OrthoDB" id="9794863at2"/>
<feature type="domain" description="Ribosomal protein eL8/eL30/eS12/Gadd45" evidence="1">
    <location>
        <begin position="4"/>
        <end position="60"/>
    </location>
</feature>
<reference evidence="3" key="2">
    <citation type="submission" date="2023-01" db="EMBL/GenBank/DDBJ databases">
        <title>Human gut microbiome strain richness.</title>
        <authorList>
            <person name="Chen-Liaw A."/>
        </authorList>
    </citation>
    <scope>NUCLEOTIDE SEQUENCE</scope>
    <source>
        <strain evidence="3">1001283st1_G1_1001283B150217_161031</strain>
    </source>
</reference>
<dbReference type="InterPro" id="IPR004038">
    <property type="entry name" value="Ribosomal_eL8/eL30/eS12/Gad45"/>
</dbReference>
<reference evidence="2 4" key="1">
    <citation type="submission" date="2015-09" db="EMBL/GenBank/DDBJ databases">
        <authorList>
            <consortium name="Pathogen Informatics"/>
        </authorList>
    </citation>
    <scope>NUCLEOTIDE SEQUENCE [LARGE SCALE GENOMIC DNA]</scope>
    <source>
        <strain evidence="2 4">2789STDY5834928</strain>
    </source>
</reference>
<dbReference type="EMBL" id="JAQLXW010000012">
    <property type="protein sequence ID" value="MDB8004204.1"/>
    <property type="molecule type" value="Genomic_DNA"/>
</dbReference>
<organism evidence="2 4">
    <name type="scientific">[Eubacterium] siraeum</name>
    <dbReference type="NCBI Taxonomy" id="39492"/>
    <lineage>
        <taxon>Bacteria</taxon>
        <taxon>Bacillati</taxon>
        <taxon>Bacillota</taxon>
        <taxon>Clostridia</taxon>
        <taxon>Eubacteriales</taxon>
        <taxon>Oscillospiraceae</taxon>
        <taxon>Oscillospiraceae incertae sedis</taxon>
    </lineage>
</organism>
<dbReference type="STRING" id="39492.ERS852540_01013"/>
<protein>
    <submittedName>
        <fullName evidence="3">Ribosomal L7Ae/L30e/S12e/Gadd45 family protein</fullName>
    </submittedName>
    <submittedName>
        <fullName evidence="2">Ribosomal protein L7Ae family protein</fullName>
    </submittedName>
</protein>
<sequence>MNFLSTLGLCRKSGRLIHGFDPVCEELKNPKSKIAGVILASDVSEKTQKEMRFFCDKYSALLSQCDCTMDEIKSVLGKRTGVLAVLDEGLYASLTGEHKGK</sequence>
<gene>
    <name evidence="2" type="ORF">ERS852540_01013</name>
    <name evidence="3" type="ORF">PNE09_09015</name>
</gene>
<dbReference type="Gene3D" id="3.30.1330.30">
    <property type="match status" value="1"/>
</dbReference>
<dbReference type="InterPro" id="IPR029064">
    <property type="entry name" value="Ribosomal_eL30-like_sf"/>
</dbReference>
<dbReference type="EMBL" id="CZBY01000006">
    <property type="protein sequence ID" value="CUQ84940.1"/>
    <property type="molecule type" value="Genomic_DNA"/>
</dbReference>
<dbReference type="Proteomes" id="UP000095662">
    <property type="component" value="Unassembled WGS sequence"/>
</dbReference>
<keyword evidence="2" id="KW-0687">Ribonucleoprotein</keyword>
<accession>A0A174ZNV7</accession>
<evidence type="ECO:0000313" key="3">
    <source>
        <dbReference type="EMBL" id="MDB8004204.1"/>
    </source>
</evidence>
<evidence type="ECO:0000259" key="1">
    <source>
        <dbReference type="Pfam" id="PF01248"/>
    </source>
</evidence>
<proteinExistence type="predicted"/>
<dbReference type="AlphaFoldDB" id="A0A174ZNV7"/>
<dbReference type="Proteomes" id="UP001210809">
    <property type="component" value="Unassembled WGS sequence"/>
</dbReference>
<dbReference type="GO" id="GO:0005840">
    <property type="term" value="C:ribosome"/>
    <property type="evidence" value="ECO:0007669"/>
    <property type="project" value="UniProtKB-KW"/>
</dbReference>
<evidence type="ECO:0000313" key="2">
    <source>
        <dbReference type="EMBL" id="CUQ84940.1"/>
    </source>
</evidence>
<dbReference type="SUPFAM" id="SSF55315">
    <property type="entry name" value="L30e-like"/>
    <property type="match status" value="1"/>
</dbReference>
<evidence type="ECO:0000313" key="4">
    <source>
        <dbReference type="Proteomes" id="UP000095662"/>
    </source>
</evidence>
<name>A0A174ZNV7_9FIRM</name>
<keyword evidence="2" id="KW-0689">Ribosomal protein</keyword>